<evidence type="ECO:0000313" key="2">
    <source>
        <dbReference type="EMBL" id="ARV76160.1"/>
    </source>
</evidence>
<dbReference type="Pfam" id="PF00535">
    <property type="entry name" value="Glycos_transf_2"/>
    <property type="match status" value="1"/>
</dbReference>
<dbReference type="RefSeq" id="WP_172688852.1">
    <property type="nucleotide sequence ID" value="NZ_CP118864.1"/>
</dbReference>
<keyword evidence="2" id="KW-0328">Glycosyltransferase</keyword>
<organism evidence="2">
    <name type="scientific">Providencia rettgeri</name>
    <dbReference type="NCBI Taxonomy" id="587"/>
    <lineage>
        <taxon>Bacteria</taxon>
        <taxon>Pseudomonadati</taxon>
        <taxon>Pseudomonadota</taxon>
        <taxon>Gammaproteobacteria</taxon>
        <taxon>Enterobacterales</taxon>
        <taxon>Morganellaceae</taxon>
        <taxon>Providencia</taxon>
    </lineage>
</organism>
<dbReference type="CDD" id="cd04196">
    <property type="entry name" value="GT_2_like_d"/>
    <property type="match status" value="1"/>
</dbReference>
<keyword evidence="2" id="KW-0614">Plasmid</keyword>
<dbReference type="Gene3D" id="3.90.550.10">
    <property type="entry name" value="Spore Coat Polysaccharide Biosynthesis Protein SpsA, Chain A"/>
    <property type="match status" value="1"/>
</dbReference>
<feature type="domain" description="Glycosyltransferase 2-like" evidence="1">
    <location>
        <begin position="10"/>
        <end position="117"/>
    </location>
</feature>
<dbReference type="EC" id="2.4.1.305" evidence="2"/>
<dbReference type="EMBL" id="KX832929">
    <property type="protein sequence ID" value="ARV76160.1"/>
    <property type="molecule type" value="Genomic_DNA"/>
</dbReference>
<dbReference type="AlphaFoldDB" id="A0A220DIP8"/>
<dbReference type="SUPFAM" id="SSF53448">
    <property type="entry name" value="Nucleotide-diphospho-sugar transferases"/>
    <property type="match status" value="1"/>
</dbReference>
<dbReference type="PANTHER" id="PTHR22916">
    <property type="entry name" value="GLYCOSYLTRANSFERASE"/>
    <property type="match status" value="1"/>
</dbReference>
<protein>
    <submittedName>
        <fullName evidence="2">UDP-Glc:alpha-D-GlcNAc-diphosphoundecaprenol beta-1,3-glucosyltransferase WfgD</fullName>
        <ecNumber evidence="2">2.4.1.305</ecNumber>
    </submittedName>
</protein>
<sequence>MKSNKISVDIVLATYNGEEYISEQIRSILDMDGFNDVINQVIICDDNSKDRTLNIVKELIPSEKLTILTNDRGENYGPVKNFERGILSSTAEMVMLSDQDDYWEHNKLTAYLSKVSQLDRERPFLIFSDLKVVDSTLNTLSNSFLQYQSIPCDWFKNIDNLLIQNVAPGCTMLFNRKLISHALPLPENCVMHDWWLLLVAKATGDVEFIPDTYIKYRQHQRNQVGAKKNGLMNILWDFGKNKNKAKRNLFKTIKQMNSFKLNFHDVLSRSTNKKIDVWNACFLQRTNPLKKIYLLMSCNLKKSSFNKTLGLYYLVMTTKGEK</sequence>
<evidence type="ECO:0000259" key="1">
    <source>
        <dbReference type="Pfam" id="PF00535"/>
    </source>
</evidence>
<gene>
    <name evidence="2" type="primary">wfgD</name>
    <name evidence="2" type="ORF">PRE19P2_0730</name>
</gene>
<dbReference type="GO" id="GO:0016758">
    <property type="term" value="F:hexosyltransferase activity"/>
    <property type="evidence" value="ECO:0007669"/>
    <property type="project" value="UniProtKB-ARBA"/>
</dbReference>
<name>A0A220DIP8_PRORE</name>
<accession>A0A220DIP8</accession>
<dbReference type="PANTHER" id="PTHR22916:SF3">
    <property type="entry name" value="UDP-GLCNAC:BETAGAL BETA-1,3-N-ACETYLGLUCOSAMINYLTRANSFERASE-LIKE PROTEIN 1"/>
    <property type="match status" value="1"/>
</dbReference>
<geneLocation type="plasmid" evidence="2">
    <name>p06-1619-1</name>
</geneLocation>
<dbReference type="InterPro" id="IPR001173">
    <property type="entry name" value="Glyco_trans_2-like"/>
</dbReference>
<reference evidence="2" key="1">
    <citation type="journal article" date="2017" name="Genome Biol. Evol.">
        <title>Genomic Epidemiology of NDM-1-Encoding Plasmids in Latin American Clinical Isolates Reveals Insights into the Evolution of Multidrug Resistance.</title>
        <authorList>
            <person name="Marquez-Ortiz R.A."/>
            <person name="Haggerty L."/>
            <person name="Olarte N."/>
            <person name="Duarte C."/>
            <person name="Garza-Ramos U."/>
            <person name="Silva-Sanchez J."/>
            <person name="Castro B.E."/>
            <person name="Sim E.M."/>
            <person name="Beltran M."/>
            <person name="Moncada M.V."/>
            <person name="Valderrama A."/>
            <person name="Castellanos J.E."/>
            <person name="Charles I.G."/>
            <person name="Vanegas N."/>
            <person name="Escobar-Perez J."/>
            <person name="Petty N.K."/>
        </authorList>
    </citation>
    <scope>NUCLEOTIDE SEQUENCE</scope>
    <source>
        <strain evidence="2">06-1619</strain>
        <plasmid evidence="2">p06-1619-1</plasmid>
    </source>
</reference>
<keyword evidence="2" id="KW-0808">Transferase</keyword>
<proteinExistence type="predicted"/>
<dbReference type="InterPro" id="IPR029044">
    <property type="entry name" value="Nucleotide-diphossugar_trans"/>
</dbReference>